<evidence type="ECO:0000256" key="5">
    <source>
        <dbReference type="ARBA" id="ARBA00022989"/>
    </source>
</evidence>
<evidence type="ECO:0000313" key="11">
    <source>
        <dbReference type="Proteomes" id="UP000060390"/>
    </source>
</evidence>
<keyword evidence="4 7" id="KW-0812">Transmembrane</keyword>
<evidence type="ECO:0000313" key="10">
    <source>
        <dbReference type="EMBL" id="ALG82064.1"/>
    </source>
</evidence>
<evidence type="ECO:0000259" key="8">
    <source>
        <dbReference type="PROSITE" id="PS50156"/>
    </source>
</evidence>
<dbReference type="InterPro" id="IPR004869">
    <property type="entry name" value="MMPL_dom"/>
</dbReference>
<evidence type="ECO:0000256" key="2">
    <source>
        <dbReference type="ARBA" id="ARBA00010157"/>
    </source>
</evidence>
<sequence length="148" mass="15496">MIYRLLEDSGSLGIVNLVPILVTLALVLGTMRLIDMPFNAMTATVLSIALGLGTDYSAHMTHRFVDEFDGTNREGALEATVMGTGGALTGSMLTTASGIGVLVLSITPILGQFGTIMAISIVYSYLTAMLVTPSAVVVWVRLGGFSLP</sequence>
<dbReference type="EMBL" id="CP008874">
    <property type="protein sequence ID" value="AKH97669.1"/>
    <property type="molecule type" value="Genomic_DNA"/>
</dbReference>
<dbReference type="STRING" id="1604004.HLASA_1170"/>
<dbReference type="AlphaFoldDB" id="A0A0F7PDF0"/>
<dbReference type="Proteomes" id="UP000060390">
    <property type="component" value="Chromosome"/>
</dbReference>
<evidence type="ECO:0000313" key="9">
    <source>
        <dbReference type="EMBL" id="AKH97669.1"/>
    </source>
</evidence>
<dbReference type="GO" id="GO:0022857">
    <property type="term" value="F:transmembrane transporter activity"/>
    <property type="evidence" value="ECO:0007669"/>
    <property type="project" value="InterPro"/>
</dbReference>
<dbReference type="InterPro" id="IPR050545">
    <property type="entry name" value="Mycobact_MmpL"/>
</dbReference>
<dbReference type="Proteomes" id="UP000069906">
    <property type="component" value="Chromosome"/>
</dbReference>
<dbReference type="PANTHER" id="PTHR33406:SF6">
    <property type="entry name" value="MEMBRANE PROTEIN YDGH-RELATED"/>
    <property type="match status" value="1"/>
</dbReference>
<evidence type="ECO:0000313" key="12">
    <source>
        <dbReference type="Proteomes" id="UP000069906"/>
    </source>
</evidence>
<evidence type="ECO:0000256" key="4">
    <source>
        <dbReference type="ARBA" id="ARBA00022692"/>
    </source>
</evidence>
<dbReference type="PANTHER" id="PTHR33406">
    <property type="entry name" value="MEMBRANE PROTEIN MJ1562-RELATED"/>
    <property type="match status" value="1"/>
</dbReference>
<dbReference type="HOGENOM" id="CLU_1754629_0_0_2"/>
<dbReference type="Gene3D" id="1.20.1640.10">
    <property type="entry name" value="Multidrug efflux transporter AcrB transmembrane domain"/>
    <property type="match status" value="1"/>
</dbReference>
<dbReference type="PRINTS" id="PR00702">
    <property type="entry name" value="ACRIFLAVINRP"/>
</dbReference>
<dbReference type="PROSITE" id="PS50156">
    <property type="entry name" value="SSD"/>
    <property type="match status" value="1"/>
</dbReference>
<dbReference type="EMBL" id="CP011564">
    <property type="protein sequence ID" value="ALG82064.1"/>
    <property type="molecule type" value="Genomic_DNA"/>
</dbReference>
<reference evidence="9 12" key="1">
    <citation type="journal article" date="2015" name="ISME J.">
        <title>Elemental sulfur and acetate can support life of a novel strictly anaerobic haloarchaeon.</title>
        <authorList>
            <person name="Sorokin D.Y."/>
            <person name="Kublanov I.V."/>
            <person name="Gavrilov S.N."/>
            <person name="Rojo D."/>
            <person name="Roman P."/>
            <person name="Golyshin P.N."/>
            <person name="Slepak V.Z."/>
            <person name="Smedile F."/>
            <person name="Ferrer M."/>
            <person name="Messina E."/>
            <person name="La Cono V."/>
            <person name="Yakimov M.M."/>
        </authorList>
    </citation>
    <scope>NUCLEOTIDE SEQUENCE [LARGE SCALE GENOMIC DNA]</scope>
    <source>
        <strain evidence="9 12">HSR2</strain>
    </source>
</reference>
<dbReference type="KEGG" id="hsf:HLASA_1170"/>
<gene>
    <name evidence="10" type="ORF">HLASA_1170</name>
    <name evidence="9" type="ORF">HLASF_1182</name>
</gene>
<evidence type="ECO:0000256" key="6">
    <source>
        <dbReference type="ARBA" id="ARBA00023136"/>
    </source>
</evidence>
<dbReference type="SUPFAM" id="SSF82866">
    <property type="entry name" value="Multidrug efflux transporter AcrB transmembrane domain"/>
    <property type="match status" value="1"/>
</dbReference>
<feature type="domain" description="SSD" evidence="8">
    <location>
        <begin position="1"/>
        <end position="138"/>
    </location>
</feature>
<feature type="transmembrane region" description="Helical" evidence="7">
    <location>
        <begin position="116"/>
        <end position="140"/>
    </location>
</feature>
<keyword evidence="6 7" id="KW-0472">Membrane</keyword>
<protein>
    <recommendedName>
        <fullName evidence="8">SSD domain-containing protein</fullName>
    </recommendedName>
</protein>
<dbReference type="InterPro" id="IPR001036">
    <property type="entry name" value="Acrflvin-R"/>
</dbReference>
<proteinExistence type="inferred from homology"/>
<reference evidence="11" key="2">
    <citation type="submission" date="2015-05" db="EMBL/GenBank/DDBJ databases">
        <title>Complete genome sequence of Halanaeroarchaeum sulfurireducens type strain M27-SA2, a sulfate-reducer haloarchaeon from marine anoxic lake Medee.</title>
        <authorList>
            <person name="Messina E."/>
            <person name="Kublanov I.V."/>
            <person name="Toshchakov S."/>
            <person name="Arcadi E."/>
            <person name="La Spada G."/>
            <person name="La Cono V."/>
            <person name="Yakimov M.M."/>
        </authorList>
    </citation>
    <scope>NUCLEOTIDE SEQUENCE [LARGE SCALE GENOMIC DNA]</scope>
    <source>
        <strain evidence="11">M27-SA2</strain>
    </source>
</reference>
<keyword evidence="5 7" id="KW-1133">Transmembrane helix</keyword>
<comment type="similarity">
    <text evidence="2">Belongs to the resistance-nodulation-cell division (RND) (TC 2.A.6) family. MmpL subfamily.</text>
</comment>
<dbReference type="InterPro" id="IPR000731">
    <property type="entry name" value="SSD"/>
</dbReference>
<name>A0A0F7PDF0_9EURY</name>
<dbReference type="KEGG" id="hsu:HLASF_1182"/>
<feature type="transmembrane region" description="Helical" evidence="7">
    <location>
        <begin position="79"/>
        <end position="104"/>
    </location>
</feature>
<organism evidence="9 12">
    <name type="scientific">Halanaeroarchaeum sulfurireducens</name>
    <dbReference type="NCBI Taxonomy" id="1604004"/>
    <lineage>
        <taxon>Archaea</taxon>
        <taxon>Methanobacteriati</taxon>
        <taxon>Methanobacteriota</taxon>
        <taxon>Stenosarchaea group</taxon>
        <taxon>Halobacteria</taxon>
        <taxon>Halobacteriales</taxon>
        <taxon>Halobacteriaceae</taxon>
        <taxon>Halanaeroarchaeum</taxon>
    </lineage>
</organism>
<evidence type="ECO:0000256" key="3">
    <source>
        <dbReference type="ARBA" id="ARBA00022475"/>
    </source>
</evidence>
<accession>A0A0F7PDF0</accession>
<feature type="transmembrane region" description="Helical" evidence="7">
    <location>
        <begin position="12"/>
        <end position="31"/>
    </location>
</feature>
<keyword evidence="3" id="KW-1003">Cell membrane</keyword>
<evidence type="ECO:0000256" key="1">
    <source>
        <dbReference type="ARBA" id="ARBA00004651"/>
    </source>
</evidence>
<keyword evidence="12" id="KW-1185">Reference proteome</keyword>
<dbReference type="GO" id="GO:0005886">
    <property type="term" value="C:plasma membrane"/>
    <property type="evidence" value="ECO:0007669"/>
    <property type="project" value="UniProtKB-SubCell"/>
</dbReference>
<dbReference type="Pfam" id="PF03176">
    <property type="entry name" value="MMPL"/>
    <property type="match status" value="1"/>
</dbReference>
<comment type="subcellular location">
    <subcellularLocation>
        <location evidence="1">Cell membrane</location>
        <topology evidence="1">Multi-pass membrane protein</topology>
    </subcellularLocation>
</comment>
<evidence type="ECO:0000256" key="7">
    <source>
        <dbReference type="SAM" id="Phobius"/>
    </source>
</evidence>
<reference evidence="10 11" key="3">
    <citation type="journal article" date="2016" name="Stand. Genomic Sci.">
        <title>Complete genome sequence of 'Halanaeroarchaeum sulfurireducens' M27-SA2, a sulfur-reducing and acetate-oxidizing haloarchaeon from the deep-sea hypersaline anoxic lake Medee.</title>
        <authorList>
            <person name="Messina E."/>
            <person name="Sorokin D.Y."/>
            <person name="Kublanov I.V."/>
            <person name="Toshchakov S."/>
            <person name="Lopatina A."/>
            <person name="Arcadi E."/>
            <person name="Smedile F."/>
            <person name="La Spada G."/>
            <person name="La Cono V."/>
            <person name="Yakimov M.M."/>
        </authorList>
    </citation>
    <scope>NUCLEOTIDE SEQUENCE [LARGE SCALE GENOMIC DNA]</scope>
    <source>
        <strain evidence="10 11">M27-SA2</strain>
    </source>
</reference>